<evidence type="ECO:0000313" key="1">
    <source>
        <dbReference type="EMBL" id="QVD57612.1"/>
    </source>
</evidence>
<name>A0A8E5KAR7_9CAUD</name>
<dbReference type="Proteomes" id="UP000676717">
    <property type="component" value="Segment"/>
</dbReference>
<gene>
    <name evidence="1" type="ORF">PM56_067</name>
</gene>
<organism evidence="1 2">
    <name type="scientific">Staphylococcus phage PM56</name>
    <dbReference type="NCBI Taxonomy" id="2834980"/>
    <lineage>
        <taxon>Viruses</taxon>
        <taxon>Duplodnaviria</taxon>
        <taxon>Heunggongvirae</taxon>
        <taxon>Uroviricota</taxon>
        <taxon>Caudoviricetes</taxon>
        <taxon>Herelleviridae</taxon>
        <taxon>Twortvirinae</taxon>
        <taxon>Silviavirus</taxon>
        <taxon>Silviavirus remus</taxon>
    </lineage>
</organism>
<accession>A0A8E5KAR7</accession>
<sequence length="102" mass="11807">MEEKDILHFVDEYVTALRVGNEQRMHQLEELGKEQTATLTDVMKAITNLLLGVNKQMVDLEQNTELNLNILIDALYKAELVNDDVLKYIEEAIEESKEKDEE</sequence>
<proteinExistence type="predicted"/>
<reference evidence="1" key="1">
    <citation type="journal article" date="2021" name="Pharmaceuticals (Basel)">
        <title>epsilon(2)-Phages Are Naturally Bred and Have a Vastly Improved Host Range in Staphylococcus aureus over Wild Type Phages.</title>
        <authorList>
            <person name="Saez Moreno D."/>
            <person name="Visram Z."/>
            <person name="Mutti M."/>
            <person name="Restrepo-Cordoba M."/>
            <person name="Hartmann S."/>
            <person name="Kremers A.I."/>
            <person name="Tisakova L."/>
            <person name="Schertler S."/>
            <person name="Wittmann J."/>
            <person name="Kalali B."/>
            <person name="Monecke S."/>
            <person name="Ehricht R."/>
            <person name="Resch G."/>
            <person name="Corsini L."/>
        </authorList>
    </citation>
    <scope>NUCLEOTIDE SEQUENCE</scope>
</reference>
<evidence type="ECO:0000313" key="2">
    <source>
        <dbReference type="Proteomes" id="UP000676717"/>
    </source>
</evidence>
<dbReference type="EMBL" id="MW546071">
    <property type="protein sequence ID" value="QVD57612.1"/>
    <property type="molecule type" value="Genomic_DNA"/>
</dbReference>
<protein>
    <submittedName>
        <fullName evidence="1">Uncharacterized protein</fullName>
    </submittedName>
</protein>